<proteinExistence type="predicted"/>
<evidence type="ECO:0000256" key="15">
    <source>
        <dbReference type="SAM" id="Coils"/>
    </source>
</evidence>
<dbReference type="Proteomes" id="UP000029878">
    <property type="component" value="Unassembled WGS sequence"/>
</dbReference>
<organism evidence="17 18">
    <name type="scientific">Helicobacter trogontum</name>
    <dbReference type="NCBI Taxonomy" id="50960"/>
    <lineage>
        <taxon>Bacteria</taxon>
        <taxon>Pseudomonadati</taxon>
        <taxon>Campylobacterota</taxon>
        <taxon>Epsilonproteobacteria</taxon>
        <taxon>Campylobacterales</taxon>
        <taxon>Helicobacteraceae</taxon>
        <taxon>Helicobacter</taxon>
    </lineage>
</organism>
<evidence type="ECO:0000256" key="6">
    <source>
        <dbReference type="ARBA" id="ARBA00022839"/>
    </source>
</evidence>
<dbReference type="InterPro" id="IPR011604">
    <property type="entry name" value="PDDEXK-like_dom_sf"/>
</dbReference>
<evidence type="ECO:0000256" key="11">
    <source>
        <dbReference type="ARBA" id="ARBA00034617"/>
    </source>
</evidence>
<dbReference type="Pfam" id="PF00580">
    <property type="entry name" value="UvrD-helicase"/>
    <property type="match status" value="1"/>
</dbReference>
<dbReference type="GO" id="GO:0005829">
    <property type="term" value="C:cytosol"/>
    <property type="evidence" value="ECO:0007669"/>
    <property type="project" value="TreeGrafter"/>
</dbReference>
<reference evidence="17 18" key="1">
    <citation type="journal article" date="2014" name="Genome Announc.">
        <title>Draft genome sequences of eight enterohepatic helicobacter species isolated from both laboratory and wild rodents.</title>
        <authorList>
            <person name="Sheh A."/>
            <person name="Shen Z."/>
            <person name="Fox J.G."/>
        </authorList>
    </citation>
    <scope>NUCLEOTIDE SEQUENCE [LARGE SCALE GENOMIC DNA]</scope>
    <source>
        <strain evidence="17 18">ATCC 700114</strain>
    </source>
</reference>
<comment type="caution">
    <text evidence="17">The sequence shown here is derived from an EMBL/GenBank/DDBJ whole genome shotgun (WGS) entry which is preliminary data.</text>
</comment>
<evidence type="ECO:0000256" key="14">
    <source>
        <dbReference type="PROSITE-ProRule" id="PRU00560"/>
    </source>
</evidence>
<evidence type="ECO:0000259" key="16">
    <source>
        <dbReference type="PROSITE" id="PS51198"/>
    </source>
</evidence>
<evidence type="ECO:0000256" key="9">
    <source>
        <dbReference type="ARBA" id="ARBA00023204"/>
    </source>
</evidence>
<comment type="catalytic activity">
    <reaction evidence="11">
        <text>Couples ATP hydrolysis with the unwinding of duplex DNA by translocating in the 3'-5' direction.</text>
        <dbReference type="EC" id="5.6.2.4"/>
    </reaction>
</comment>
<evidence type="ECO:0000256" key="10">
    <source>
        <dbReference type="ARBA" id="ARBA00023235"/>
    </source>
</evidence>
<dbReference type="OrthoDB" id="9810135at2"/>
<dbReference type="Gene3D" id="3.90.320.10">
    <property type="match status" value="1"/>
</dbReference>
<dbReference type="InterPro" id="IPR014017">
    <property type="entry name" value="DNA_helicase_UvrD-like_C"/>
</dbReference>
<keyword evidence="4 14" id="KW-0378">Hydrolase</keyword>
<evidence type="ECO:0000256" key="7">
    <source>
        <dbReference type="ARBA" id="ARBA00022840"/>
    </source>
</evidence>
<evidence type="ECO:0000256" key="3">
    <source>
        <dbReference type="ARBA" id="ARBA00022763"/>
    </source>
</evidence>
<dbReference type="InterPro" id="IPR014016">
    <property type="entry name" value="UvrD-like_ATP-bd"/>
</dbReference>
<dbReference type="InterPro" id="IPR000212">
    <property type="entry name" value="DNA_helicase_UvrD/REP"/>
</dbReference>
<keyword evidence="9" id="KW-0234">DNA repair</keyword>
<dbReference type="PANTHER" id="PTHR11070:SF67">
    <property type="entry name" value="DNA 3'-5' HELICASE"/>
    <property type="match status" value="1"/>
</dbReference>
<keyword evidence="10" id="KW-0413">Isomerase</keyword>
<evidence type="ECO:0000256" key="13">
    <source>
        <dbReference type="ARBA" id="ARBA00048988"/>
    </source>
</evidence>
<keyword evidence="1" id="KW-0540">Nuclease</keyword>
<evidence type="ECO:0000256" key="4">
    <source>
        <dbReference type="ARBA" id="ARBA00022801"/>
    </source>
</evidence>
<dbReference type="PROSITE" id="PS51198">
    <property type="entry name" value="UVRD_HELICASE_ATP_BIND"/>
    <property type="match status" value="1"/>
</dbReference>
<dbReference type="GO" id="GO:0005524">
    <property type="term" value="F:ATP binding"/>
    <property type="evidence" value="ECO:0007669"/>
    <property type="project" value="UniProtKB-UniRule"/>
</dbReference>
<keyword evidence="15" id="KW-0175">Coiled coil</keyword>
<keyword evidence="6" id="KW-0269">Exonuclease</keyword>
<evidence type="ECO:0000313" key="17">
    <source>
        <dbReference type="EMBL" id="TLD82490.1"/>
    </source>
</evidence>
<evidence type="ECO:0000256" key="2">
    <source>
        <dbReference type="ARBA" id="ARBA00022741"/>
    </source>
</evidence>
<dbReference type="GO" id="GO:0043138">
    <property type="term" value="F:3'-5' DNA helicase activity"/>
    <property type="evidence" value="ECO:0007669"/>
    <property type="project" value="UniProtKB-EC"/>
</dbReference>
<dbReference type="InterPro" id="IPR027417">
    <property type="entry name" value="P-loop_NTPase"/>
</dbReference>
<evidence type="ECO:0000256" key="8">
    <source>
        <dbReference type="ARBA" id="ARBA00023125"/>
    </source>
</evidence>
<keyword evidence="8" id="KW-0238">DNA-binding</keyword>
<evidence type="ECO:0000313" key="18">
    <source>
        <dbReference type="Proteomes" id="UP000029878"/>
    </source>
</evidence>
<feature type="coiled-coil region" evidence="15">
    <location>
        <begin position="697"/>
        <end position="764"/>
    </location>
</feature>
<sequence length="1153" mass="133635">MQQSNTNHIFLNASAGSGKTFALCVRYIALLFQGVQANEILTLTFTKKAANEMKERITQNLFLLYITQDSKNQEAKEIYGENYSKILKQRDDIIQALCDYNITREHIHTQTTIVYKHFLQADKKISTIDSFYTQMLRKFAFFIGIRRDFDMQEKGLDNEIFDCFLEKVYKNPHLHKILLSLTNDLNIHIDMSVNYGTTLTLKQLLATLYDKSIEFATKQSFIYAMHPRYTSQKIREFKRLNLAALPPYIHAYIDECVEINLSNDYEVFNTNNLDSMCNIDKEALGAFSSNSYHIQSQEDNLIDNNQTHLTNIDIQLDNYNHKTEKTTKNTALLNPTYLAKAIEGSAKELSDFLQNIAPNGEVKPRTKAICQKLENSNARDILQLKLIVEKKHTHVKQDLKLDEAMEQEIAQKCEQIQNLGILYIMCIESVLLSHLYMLMELYVQAIHEIETKHNVLSFQSVAHKVFAIATDTLMTEGVFQSDYFFFRLDSCISHILFDEYQDTSIMQYRIFEPLFNEILAGSGTKDSKSLFFVGDSKQSLYAFRGANIAVFEKTKQLDSIEQQSLSYNYRSKKAIIDFVNDKFANLYKEEYIQQLYSQHSQDVSGIVQVRLYNHDEKEQKDVNKLAIFNDALIQINQLVESYIPKKEIAILARKRETLHEFALFLKEHNHAIQLNLDKSGKLIHQPSIQAIFYAFKTQAYRDEIKLLECKLKALEDSVAMSDTNTSPIESDEIQSLRQILQEKLKKVRNNHKFAQKKLNKLLGKSYFDNQYIAIPQTTSHQYSLARSIKSVIESLGFYNEDCMKLLEIASENIDIKTIDSLFEFIENKESVIMQEEAIHAMSVHGSKGLGFEYVIYLDYDPQKQSGDEKILYSYNDIFLESIRIDTTTKATKIYQDTTLQDLINKKSHENLQQEYNNLYVACTRAKSGLYIFTHAQSSIAQNLHLKDGENYGKEIISPANIIQTQNHPTIISTLQTKATRQEEFLQEKRESLYHDNISMQHKQILGLSLHYSLELMLGYGIKNPYAMLRFLYGFYLDEKTIVEILQRAKNIFHSALERLLSINKNAIKCELSFLQENNIKRLDALIQHEDELFIIEFKSSQKVSEALLQEHTKQLQSYMESIASILQKKSQIKGYLVYLQNNIAVKEIHYKIS</sequence>
<dbReference type="EMBL" id="JRPL02000020">
    <property type="protein sequence ID" value="TLD82490.1"/>
    <property type="molecule type" value="Genomic_DNA"/>
</dbReference>
<dbReference type="GO" id="GO:0000725">
    <property type="term" value="P:recombinational repair"/>
    <property type="evidence" value="ECO:0007669"/>
    <property type="project" value="TreeGrafter"/>
</dbReference>
<keyword evidence="2 14" id="KW-0547">Nucleotide-binding</keyword>
<evidence type="ECO:0000256" key="5">
    <source>
        <dbReference type="ARBA" id="ARBA00022806"/>
    </source>
</evidence>
<feature type="domain" description="UvrD-like helicase ATP-binding" evidence="16">
    <location>
        <begin position="1"/>
        <end position="572"/>
    </location>
</feature>
<dbReference type="EC" id="5.6.2.4" evidence="12"/>
<protein>
    <recommendedName>
        <fullName evidence="12">DNA 3'-5' helicase</fullName>
        <ecNumber evidence="12">5.6.2.4</ecNumber>
    </recommendedName>
</protein>
<keyword evidence="3" id="KW-0227">DNA damage</keyword>
<evidence type="ECO:0000256" key="12">
    <source>
        <dbReference type="ARBA" id="ARBA00034808"/>
    </source>
</evidence>
<dbReference type="Pfam" id="PF13361">
    <property type="entry name" value="UvrD_C"/>
    <property type="match status" value="1"/>
</dbReference>
<dbReference type="SUPFAM" id="SSF52540">
    <property type="entry name" value="P-loop containing nucleoside triphosphate hydrolases"/>
    <property type="match status" value="1"/>
</dbReference>
<comment type="catalytic activity">
    <reaction evidence="13">
        <text>ATP + H2O = ADP + phosphate + H(+)</text>
        <dbReference type="Rhea" id="RHEA:13065"/>
        <dbReference type="ChEBI" id="CHEBI:15377"/>
        <dbReference type="ChEBI" id="CHEBI:15378"/>
        <dbReference type="ChEBI" id="CHEBI:30616"/>
        <dbReference type="ChEBI" id="CHEBI:43474"/>
        <dbReference type="ChEBI" id="CHEBI:456216"/>
        <dbReference type="EC" id="5.6.2.4"/>
    </reaction>
</comment>
<dbReference type="GO" id="GO:0003677">
    <property type="term" value="F:DNA binding"/>
    <property type="evidence" value="ECO:0007669"/>
    <property type="project" value="UniProtKB-KW"/>
</dbReference>
<evidence type="ECO:0000256" key="1">
    <source>
        <dbReference type="ARBA" id="ARBA00022722"/>
    </source>
</evidence>
<dbReference type="Gene3D" id="3.40.50.300">
    <property type="entry name" value="P-loop containing nucleotide triphosphate hydrolases"/>
    <property type="match status" value="4"/>
</dbReference>
<feature type="binding site" evidence="14">
    <location>
        <begin position="13"/>
        <end position="20"/>
    </location>
    <ligand>
        <name>ATP</name>
        <dbReference type="ChEBI" id="CHEBI:30616"/>
    </ligand>
</feature>
<accession>A0A4U8S945</accession>
<keyword evidence="5 14" id="KW-0347">Helicase</keyword>
<keyword evidence="7 14" id="KW-0067">ATP-binding</keyword>
<dbReference type="RefSeq" id="WP_104696516.1">
    <property type="nucleotide sequence ID" value="NZ_FZNG01000034.1"/>
</dbReference>
<dbReference type="AlphaFoldDB" id="A0A4U8S945"/>
<dbReference type="PANTHER" id="PTHR11070">
    <property type="entry name" value="UVRD / RECB / PCRA DNA HELICASE FAMILY MEMBER"/>
    <property type="match status" value="1"/>
</dbReference>
<gene>
    <name evidence="17" type="ORF">LS81_007795</name>
</gene>
<name>A0A4U8S945_9HELI</name>
<dbReference type="GO" id="GO:0004527">
    <property type="term" value="F:exonuclease activity"/>
    <property type="evidence" value="ECO:0007669"/>
    <property type="project" value="UniProtKB-KW"/>
</dbReference>